<protein>
    <submittedName>
        <fullName evidence="1">Tail assembly chaperone protein</fullName>
    </submittedName>
</protein>
<reference evidence="1" key="1">
    <citation type="journal article" date="2021" name="Proc. Natl. Acad. Sci. U.S.A.">
        <title>A Catalog of Tens of Thousands of Viruses from Human Metagenomes Reveals Hidden Associations with Chronic Diseases.</title>
        <authorList>
            <person name="Tisza M.J."/>
            <person name="Buck C.B."/>
        </authorList>
    </citation>
    <scope>NUCLEOTIDE SEQUENCE</scope>
    <source>
        <strain evidence="1">Ct0cq5</strain>
    </source>
</reference>
<organism evidence="1">
    <name type="scientific">Siphoviridae sp. ct0cq5</name>
    <dbReference type="NCBI Taxonomy" id="2825296"/>
    <lineage>
        <taxon>Viruses</taxon>
        <taxon>Duplodnaviria</taxon>
        <taxon>Heunggongvirae</taxon>
        <taxon>Uroviricota</taxon>
        <taxon>Caudoviricetes</taxon>
    </lineage>
</organism>
<dbReference type="InterPro" id="IPR024410">
    <property type="entry name" value="Phage_TAC_12"/>
</dbReference>
<name>A0A8S5PGV5_9CAUD</name>
<sequence>MKLTLDTLKETGAFTGRPVEKEITWKSQDDKEHTATTYIRPLGYHTATSDVLAGLGRIDGVAGRIAASICDEHGHQVFTVADVTGEADPDRGALDGGLTVALLVAIQEVNDLGKTDSAQKTKSGAN</sequence>
<evidence type="ECO:0000313" key="1">
    <source>
        <dbReference type="EMBL" id="DAE06399.1"/>
    </source>
</evidence>
<accession>A0A8S5PGV5</accession>
<dbReference type="Pfam" id="PF16459">
    <property type="entry name" value="Phage_TAC_13"/>
    <property type="match status" value="1"/>
</dbReference>
<proteinExistence type="predicted"/>
<dbReference type="EMBL" id="BK015435">
    <property type="protein sequence ID" value="DAE06399.1"/>
    <property type="molecule type" value="Genomic_DNA"/>
</dbReference>